<dbReference type="Pfam" id="PF00249">
    <property type="entry name" value="Myb_DNA-binding"/>
    <property type="match status" value="1"/>
</dbReference>
<dbReference type="FunFam" id="1.10.10.60:FF:000416">
    <property type="entry name" value="Myb family transcription factor"/>
    <property type="match status" value="1"/>
</dbReference>
<feature type="region of interest" description="Disordered" evidence="1">
    <location>
        <begin position="87"/>
        <end position="137"/>
    </location>
</feature>
<dbReference type="CDD" id="cd00167">
    <property type="entry name" value="SANT"/>
    <property type="match status" value="1"/>
</dbReference>
<accession>A0A0D6R8P1</accession>
<evidence type="ECO:0000259" key="2">
    <source>
        <dbReference type="PROSITE" id="PS50090"/>
    </source>
</evidence>
<proteinExistence type="predicted"/>
<dbReference type="PANTHER" id="PTHR43999">
    <property type="entry name" value="DNAJ HOMOLOG SUBFAMILY C MEMBER 2"/>
    <property type="match status" value="1"/>
</dbReference>
<dbReference type="PANTHER" id="PTHR43999:SF3">
    <property type="entry name" value="TRANSCRIPTION FACTOR MAMYB"/>
    <property type="match status" value="1"/>
</dbReference>
<dbReference type="InterPro" id="IPR044634">
    <property type="entry name" value="Zuotin/DnaJC2"/>
</dbReference>
<dbReference type="GO" id="GO:0006450">
    <property type="term" value="P:regulation of translational fidelity"/>
    <property type="evidence" value="ECO:0007669"/>
    <property type="project" value="InterPro"/>
</dbReference>
<dbReference type="GO" id="GO:0005829">
    <property type="term" value="C:cytosol"/>
    <property type="evidence" value="ECO:0007669"/>
    <property type="project" value="TreeGrafter"/>
</dbReference>
<sequence>MEYYDEDPRPRFQVQKSASSLPPKPPNSSDIDKRHVAICAAAGILIFSYGCLLPGILQILLAWIGISLVVGPFAPISLTGGDIRVGTGDPLEEIEDPQIEPPKPEIERKGQRAKSRRSENPNSVIPISNEPRSEDNGYCRVTNESLDENPRISMVTNESSRVSKVFTSEEWSVEEMELLRKQLTKNPPGKPGRWEAVAGAFEGTRTVDCVIKQAKSLAEKRPGDEDSFAKFLAQRKVSDRGLEINGEGVDLAGENDTEKKLGWSSEEDRALLNALKAFPKETNMRWEKIAAAVPGKSKSQCMKRLSELKQNFRNSKASES</sequence>
<feature type="domain" description="HTH myb-type" evidence="3">
    <location>
        <begin position="255"/>
        <end position="313"/>
    </location>
</feature>
<dbReference type="SMART" id="SM00717">
    <property type="entry name" value="SANT"/>
    <property type="match status" value="2"/>
</dbReference>
<name>A0A0D6R8P1_ARACU</name>
<dbReference type="PROSITE" id="PS50090">
    <property type="entry name" value="MYB_LIKE"/>
    <property type="match status" value="1"/>
</dbReference>
<evidence type="ECO:0000256" key="1">
    <source>
        <dbReference type="SAM" id="MobiDB-lite"/>
    </source>
</evidence>
<dbReference type="AlphaFoldDB" id="A0A0D6R8P1"/>
<evidence type="ECO:0000259" key="3">
    <source>
        <dbReference type="PROSITE" id="PS51294"/>
    </source>
</evidence>
<dbReference type="GO" id="GO:0030544">
    <property type="term" value="F:Hsp70 protein binding"/>
    <property type="evidence" value="ECO:0007669"/>
    <property type="project" value="InterPro"/>
</dbReference>
<dbReference type="GO" id="GO:0051083">
    <property type="term" value="P:'de novo' cotranslational protein folding"/>
    <property type="evidence" value="ECO:0007669"/>
    <property type="project" value="InterPro"/>
</dbReference>
<feature type="region of interest" description="Disordered" evidence="1">
    <location>
        <begin position="1"/>
        <end position="30"/>
    </location>
</feature>
<evidence type="ECO:0008006" key="5">
    <source>
        <dbReference type="Google" id="ProtNLM"/>
    </source>
</evidence>
<dbReference type="InterPro" id="IPR017930">
    <property type="entry name" value="Myb_dom"/>
</dbReference>
<organism evidence="4">
    <name type="scientific">Araucaria cunninghamii</name>
    <name type="common">Hoop pine</name>
    <name type="synonym">Moreton Bay pine</name>
    <dbReference type="NCBI Taxonomy" id="56994"/>
    <lineage>
        <taxon>Eukaryota</taxon>
        <taxon>Viridiplantae</taxon>
        <taxon>Streptophyta</taxon>
        <taxon>Embryophyta</taxon>
        <taxon>Tracheophyta</taxon>
        <taxon>Spermatophyta</taxon>
        <taxon>Pinopsida</taxon>
        <taxon>Pinidae</taxon>
        <taxon>Conifers II</taxon>
        <taxon>Araucariales</taxon>
        <taxon>Araucariaceae</taxon>
        <taxon>Araucaria</taxon>
    </lineage>
</organism>
<dbReference type="Pfam" id="PF23082">
    <property type="entry name" value="Myb_DNA-binding_2"/>
    <property type="match status" value="1"/>
</dbReference>
<feature type="domain" description="Myb-like" evidence="2">
    <location>
        <begin position="255"/>
        <end position="309"/>
    </location>
</feature>
<reference evidence="4" key="1">
    <citation type="submission" date="2015-03" db="EMBL/GenBank/DDBJ databases">
        <title>A transcriptome of Araucaria cunninghamii, an australian fine timber species.</title>
        <authorList>
            <person name="Jing Yi C.J.Y."/>
            <person name="Yin San L.Y.S."/>
            <person name="Abdul Karim S.S."/>
            <person name="Wan Azmi N.N."/>
            <person name="Hercus R.R."/>
            <person name="Croft L.L."/>
        </authorList>
    </citation>
    <scope>NUCLEOTIDE SEQUENCE</scope>
    <source>
        <strain evidence="4">MI0301</strain>
        <tissue evidence="4">Leaf</tissue>
    </source>
</reference>
<dbReference type="InterPro" id="IPR001005">
    <property type="entry name" value="SANT/Myb"/>
</dbReference>
<evidence type="ECO:0000313" key="4">
    <source>
        <dbReference type="EMBL" id="JAG99234.1"/>
    </source>
</evidence>
<protein>
    <recommendedName>
        <fullName evidence="5">Myb-like domain-containing protein</fullName>
    </recommendedName>
</protein>
<dbReference type="EMBL" id="GCKF01004970">
    <property type="protein sequence ID" value="JAG99234.1"/>
    <property type="molecule type" value="Transcribed_RNA"/>
</dbReference>
<feature type="compositionally biased region" description="Basic and acidic residues" evidence="1">
    <location>
        <begin position="1"/>
        <end position="10"/>
    </location>
</feature>
<dbReference type="GO" id="GO:0043022">
    <property type="term" value="F:ribosome binding"/>
    <property type="evidence" value="ECO:0007669"/>
    <property type="project" value="InterPro"/>
</dbReference>
<dbReference type="SUPFAM" id="SSF46689">
    <property type="entry name" value="Homeodomain-like"/>
    <property type="match status" value="2"/>
</dbReference>
<dbReference type="Gene3D" id="1.10.10.60">
    <property type="entry name" value="Homeodomain-like"/>
    <property type="match status" value="2"/>
</dbReference>
<dbReference type="PROSITE" id="PS51294">
    <property type="entry name" value="HTH_MYB"/>
    <property type="match status" value="1"/>
</dbReference>
<dbReference type="InterPro" id="IPR009057">
    <property type="entry name" value="Homeodomain-like_sf"/>
</dbReference>